<dbReference type="Gene3D" id="1.10.150.130">
    <property type="match status" value="1"/>
</dbReference>
<dbReference type="PROSITE" id="PS51898">
    <property type="entry name" value="TYR_RECOMBINASE"/>
    <property type="match status" value="1"/>
</dbReference>
<evidence type="ECO:0000313" key="6">
    <source>
        <dbReference type="EMBL" id="PLW69659.1"/>
    </source>
</evidence>
<proteinExistence type="inferred from homology"/>
<dbReference type="GO" id="GO:0003677">
    <property type="term" value="F:DNA binding"/>
    <property type="evidence" value="ECO:0007669"/>
    <property type="project" value="UniProtKB-KW"/>
</dbReference>
<comment type="similarity">
    <text evidence="1">Belongs to the 'phage' integrase family.</text>
</comment>
<dbReference type="Proteomes" id="UP000235005">
    <property type="component" value="Unassembled WGS sequence"/>
</dbReference>
<evidence type="ECO:0000259" key="5">
    <source>
        <dbReference type="PROSITE" id="PS51898"/>
    </source>
</evidence>
<evidence type="ECO:0000256" key="4">
    <source>
        <dbReference type="ARBA" id="ARBA00023172"/>
    </source>
</evidence>
<reference evidence="6 7" key="1">
    <citation type="submission" date="2018-01" db="EMBL/GenBank/DDBJ databases">
        <title>The draft genome sequence of Halioglobus lutimaris HF004.</title>
        <authorList>
            <person name="Du Z.-J."/>
            <person name="Shi M.-J."/>
        </authorList>
    </citation>
    <scope>NUCLEOTIDE SEQUENCE [LARGE SCALE GENOMIC DNA]</scope>
    <source>
        <strain evidence="6 7">HF004</strain>
    </source>
</reference>
<protein>
    <submittedName>
        <fullName evidence="6">Site-specific integrase</fullName>
    </submittedName>
</protein>
<keyword evidence="4" id="KW-0233">DNA recombination</keyword>
<dbReference type="AlphaFoldDB" id="A0A2N5X597"/>
<evidence type="ECO:0000256" key="3">
    <source>
        <dbReference type="ARBA" id="ARBA00023125"/>
    </source>
</evidence>
<dbReference type="InterPro" id="IPR010998">
    <property type="entry name" value="Integrase_recombinase_N"/>
</dbReference>
<dbReference type="GO" id="GO:0006310">
    <property type="term" value="P:DNA recombination"/>
    <property type="evidence" value="ECO:0007669"/>
    <property type="project" value="UniProtKB-KW"/>
</dbReference>
<dbReference type="InterPro" id="IPR013762">
    <property type="entry name" value="Integrase-like_cat_sf"/>
</dbReference>
<dbReference type="InterPro" id="IPR050090">
    <property type="entry name" value="Tyrosine_recombinase_XerCD"/>
</dbReference>
<dbReference type="PANTHER" id="PTHR30349:SF64">
    <property type="entry name" value="PROPHAGE INTEGRASE INTD-RELATED"/>
    <property type="match status" value="1"/>
</dbReference>
<dbReference type="InterPro" id="IPR011010">
    <property type="entry name" value="DNA_brk_join_enz"/>
</dbReference>
<comment type="caution">
    <text evidence="6">The sequence shown here is derived from an EMBL/GenBank/DDBJ whole genome shotgun (WGS) entry which is preliminary data.</text>
</comment>
<accession>A0A2N5X597</accession>
<dbReference type="OrthoDB" id="9057547at2"/>
<dbReference type="GO" id="GO:0015074">
    <property type="term" value="P:DNA integration"/>
    <property type="evidence" value="ECO:0007669"/>
    <property type="project" value="UniProtKB-KW"/>
</dbReference>
<name>A0A2N5X597_9GAMM</name>
<sequence>MARERGLYQRKDSPYWWIDVVLPDGRRLCQSTRLRDRDAATEFLIRLKADAYNAKHKPLQPDRSWKEAVLRYVGELDNDNRRIATRDHLRQLDPFLAEFTLNKINMESLRPFMRHRKEVDGVSNATVNRALEIVRRILHLARDEWEWLDSFPRIRMLREPKCRVRFLSRQEADALLEALPVHLHPVVAYGLATGCRMGEILNLEWNRVDFDRRVAWLDHGTTKNGDGRGIPLNSDAILALRAVKGHHDRWCFTYRGKRMDRVGSGFKRALKRVGITDFRFHDLRHTWASWHVTNGTSLQELMELGGWKSYEMVLRYAHLAPDHLSHAAARIERVLEIVEPNSTKTLRFSGEQTHANA</sequence>
<keyword evidence="2" id="KW-0229">DNA integration</keyword>
<evidence type="ECO:0000256" key="2">
    <source>
        <dbReference type="ARBA" id="ARBA00022908"/>
    </source>
</evidence>
<dbReference type="RefSeq" id="WP_101517616.1">
    <property type="nucleotide sequence ID" value="NZ_PKUS01000005.1"/>
</dbReference>
<keyword evidence="7" id="KW-1185">Reference proteome</keyword>
<dbReference type="InterPro" id="IPR002104">
    <property type="entry name" value="Integrase_catalytic"/>
</dbReference>
<keyword evidence="3" id="KW-0238">DNA-binding</keyword>
<dbReference type="Gene3D" id="1.10.443.10">
    <property type="entry name" value="Intergrase catalytic core"/>
    <property type="match status" value="1"/>
</dbReference>
<gene>
    <name evidence="6" type="ORF">C0039_06525</name>
</gene>
<feature type="domain" description="Tyr recombinase" evidence="5">
    <location>
        <begin position="162"/>
        <end position="329"/>
    </location>
</feature>
<evidence type="ECO:0000313" key="7">
    <source>
        <dbReference type="Proteomes" id="UP000235005"/>
    </source>
</evidence>
<dbReference type="CDD" id="cd00796">
    <property type="entry name" value="INT_Rci_Hp1_C"/>
    <property type="match status" value="1"/>
</dbReference>
<organism evidence="6 7">
    <name type="scientific">Pseudohalioglobus lutimaris</name>
    <dbReference type="NCBI Taxonomy" id="1737061"/>
    <lineage>
        <taxon>Bacteria</taxon>
        <taxon>Pseudomonadati</taxon>
        <taxon>Pseudomonadota</taxon>
        <taxon>Gammaproteobacteria</taxon>
        <taxon>Cellvibrionales</taxon>
        <taxon>Halieaceae</taxon>
        <taxon>Pseudohalioglobus</taxon>
    </lineage>
</organism>
<dbReference type="SUPFAM" id="SSF56349">
    <property type="entry name" value="DNA breaking-rejoining enzymes"/>
    <property type="match status" value="1"/>
</dbReference>
<dbReference type="Pfam" id="PF00589">
    <property type="entry name" value="Phage_integrase"/>
    <property type="match status" value="1"/>
</dbReference>
<dbReference type="EMBL" id="PKUS01000005">
    <property type="protein sequence ID" value="PLW69659.1"/>
    <property type="molecule type" value="Genomic_DNA"/>
</dbReference>
<evidence type="ECO:0000256" key="1">
    <source>
        <dbReference type="ARBA" id="ARBA00008857"/>
    </source>
</evidence>
<dbReference type="PANTHER" id="PTHR30349">
    <property type="entry name" value="PHAGE INTEGRASE-RELATED"/>
    <property type="match status" value="1"/>
</dbReference>